<comment type="caution">
    <text evidence="2">The sequence shown here is derived from an EMBL/GenBank/DDBJ whole genome shotgun (WGS) entry which is preliminary data.</text>
</comment>
<dbReference type="AlphaFoldDB" id="A0A1A7BGZ7"/>
<dbReference type="InterPro" id="IPR016071">
    <property type="entry name" value="Staphylococal_nuclease_OB-fold"/>
</dbReference>
<dbReference type="Gene3D" id="2.40.50.90">
    <property type="match status" value="1"/>
</dbReference>
<evidence type="ECO:0000259" key="1">
    <source>
        <dbReference type="PROSITE" id="PS50830"/>
    </source>
</evidence>
<proteinExistence type="predicted"/>
<dbReference type="Proteomes" id="UP000092484">
    <property type="component" value="Unassembled WGS sequence"/>
</dbReference>
<accession>A0A1A7BGZ7</accession>
<dbReference type="RefSeq" id="WP_084439948.1">
    <property type="nucleotide sequence ID" value="NZ_LZYB01000003.1"/>
</dbReference>
<sequence>MRIILPLVFAAFAALLLVSWPAGEPVAAQSASDGERALFPVCGGGRRVTCVVDGDTIWYRGAKIRIADIDTPEVNQPACQREAALGRRATERLRELLNAGAFTLEPPPSGRTRDRFGRELRVIKRGGQSLGQVLVSEGLASRWGGQKRRWC</sequence>
<dbReference type="PROSITE" id="PS50830">
    <property type="entry name" value="TNASE_3"/>
    <property type="match status" value="1"/>
</dbReference>
<reference evidence="2 3" key="1">
    <citation type="submission" date="2016-06" db="EMBL/GenBank/DDBJ databases">
        <title>Genome sequence of Porphyrobacter dokdonensis DSW-74.</title>
        <authorList>
            <person name="Kim J.F."/>
            <person name="Song J.Y."/>
        </authorList>
    </citation>
    <scope>NUCLEOTIDE SEQUENCE [LARGE SCALE GENOMIC DNA]</scope>
    <source>
        <strain evidence="2 3">DSW-74</strain>
    </source>
</reference>
<protein>
    <submittedName>
        <fullName evidence="2">Putative nuclease</fullName>
    </submittedName>
</protein>
<keyword evidence="3" id="KW-1185">Reference proteome</keyword>
<name>A0A1A7BGZ7_9SPHN</name>
<dbReference type="InterPro" id="IPR035437">
    <property type="entry name" value="SNase_OB-fold_sf"/>
</dbReference>
<dbReference type="SUPFAM" id="SSF50199">
    <property type="entry name" value="Staphylococcal nuclease"/>
    <property type="match status" value="1"/>
</dbReference>
<organism evidence="2 3">
    <name type="scientific">Erythrobacter dokdonensis DSW-74</name>
    <dbReference type="NCBI Taxonomy" id="1300349"/>
    <lineage>
        <taxon>Bacteria</taxon>
        <taxon>Pseudomonadati</taxon>
        <taxon>Pseudomonadota</taxon>
        <taxon>Alphaproteobacteria</taxon>
        <taxon>Sphingomonadales</taxon>
        <taxon>Erythrobacteraceae</taxon>
        <taxon>Erythrobacter/Porphyrobacter group</taxon>
        <taxon>Erythrobacter</taxon>
    </lineage>
</organism>
<feature type="domain" description="TNase-like" evidence="1">
    <location>
        <begin position="47"/>
        <end position="140"/>
    </location>
</feature>
<evidence type="ECO:0000313" key="3">
    <source>
        <dbReference type="Proteomes" id="UP000092484"/>
    </source>
</evidence>
<gene>
    <name evidence="2" type="ORF">I603_1399</name>
</gene>
<dbReference type="STRING" id="1300349.I603_1399"/>
<evidence type="ECO:0000313" key="2">
    <source>
        <dbReference type="EMBL" id="OBV10991.1"/>
    </source>
</evidence>
<dbReference type="EMBL" id="LZYB01000003">
    <property type="protein sequence ID" value="OBV10991.1"/>
    <property type="molecule type" value="Genomic_DNA"/>
</dbReference>
<dbReference type="Pfam" id="PF00565">
    <property type="entry name" value="SNase"/>
    <property type="match status" value="1"/>
</dbReference>
<dbReference type="PATRIC" id="fig|1300349.4.peg.1396"/>